<dbReference type="CDD" id="cd08977">
    <property type="entry name" value="SusD"/>
    <property type="match status" value="1"/>
</dbReference>
<feature type="domain" description="RagB/SusD" evidence="6">
    <location>
        <begin position="332"/>
        <end position="478"/>
    </location>
</feature>
<accession>C6Y1R2</accession>
<evidence type="ECO:0000259" key="6">
    <source>
        <dbReference type="Pfam" id="PF07980"/>
    </source>
</evidence>
<dbReference type="HOGENOM" id="CLU_015553_3_1_10"/>
<evidence type="ECO:0000256" key="2">
    <source>
        <dbReference type="ARBA" id="ARBA00006275"/>
    </source>
</evidence>
<keyword evidence="5" id="KW-0998">Cell outer membrane</keyword>
<dbReference type="KEGG" id="phe:Phep_2855"/>
<dbReference type="InterPro" id="IPR012944">
    <property type="entry name" value="SusD_RagB_dom"/>
</dbReference>
<keyword evidence="4" id="KW-0472">Membrane</keyword>
<name>C6Y1R2_PEDHD</name>
<dbReference type="eggNOG" id="COG3193">
    <property type="taxonomic scope" value="Bacteria"/>
</dbReference>
<dbReference type="RefSeq" id="WP_015808665.1">
    <property type="nucleotide sequence ID" value="NC_013061.1"/>
</dbReference>
<feature type="domain" description="SusD-like N-terminal" evidence="7">
    <location>
        <begin position="98"/>
        <end position="232"/>
    </location>
</feature>
<evidence type="ECO:0000259" key="7">
    <source>
        <dbReference type="Pfam" id="PF14322"/>
    </source>
</evidence>
<dbReference type="PROSITE" id="PS51257">
    <property type="entry name" value="PROKAR_LIPOPROTEIN"/>
    <property type="match status" value="1"/>
</dbReference>
<evidence type="ECO:0000313" key="9">
    <source>
        <dbReference type="Proteomes" id="UP000000852"/>
    </source>
</evidence>
<dbReference type="AlphaFoldDB" id="C6Y1R2"/>
<evidence type="ECO:0000256" key="4">
    <source>
        <dbReference type="ARBA" id="ARBA00023136"/>
    </source>
</evidence>
<dbReference type="SUPFAM" id="SSF48452">
    <property type="entry name" value="TPR-like"/>
    <property type="match status" value="1"/>
</dbReference>
<gene>
    <name evidence="8" type="ordered locus">Phep_2855</name>
</gene>
<dbReference type="Pfam" id="PF07980">
    <property type="entry name" value="SusD_RagB"/>
    <property type="match status" value="1"/>
</dbReference>
<dbReference type="InterPro" id="IPR011990">
    <property type="entry name" value="TPR-like_helical_dom_sf"/>
</dbReference>
<comment type="similarity">
    <text evidence="2">Belongs to the SusD family.</text>
</comment>
<sequence>MKRQRYTQTTKGFLLICSLIFLISCKKMVEIELPNDRLNTITVFADSANATQAILGLYIKMLQNGGGNPDFWGGGITLNGGLSADELVPTALNSELGQFYVNSISVNNGTNDSFLWKSAYYLLYHANACIEGVTKSTSLDEKLKNKLVAEAKFIRALGYFYLLNMYGDVPLVISTDFKGNAILPRTQHQQIYTQIISDLKDAQRDLPASYMTNGRFRPNRYAATALMARVYLFQKEWAKAEEAASELIDNSIYQLEPDLNAVFLIGSKEAILQVMSNTTSIIEIPEAYVFIPGGGSGSPEGLLPSYVISSDLLNTFEAGDSRKNNWLASSIVNNQTYYYPYKYKRGLISSNSSPKEGYMVLRLAEQYLIRAEARAQLNNISGAISDLNEIRKRAGLTNTSANDQESILAAVSIERRLEFFCEWGARWLDLKRTEQIDPVMRVVTPQKGGGIWNASHQLFPIPFSQIQVNPYLIQNPGYN</sequence>
<evidence type="ECO:0000256" key="3">
    <source>
        <dbReference type="ARBA" id="ARBA00022729"/>
    </source>
</evidence>
<proteinExistence type="inferred from homology"/>
<comment type="subcellular location">
    <subcellularLocation>
        <location evidence="1">Cell outer membrane</location>
    </subcellularLocation>
</comment>
<dbReference type="EMBL" id="CP001681">
    <property type="protein sequence ID" value="ACU05054.1"/>
    <property type="molecule type" value="Genomic_DNA"/>
</dbReference>
<evidence type="ECO:0000313" key="8">
    <source>
        <dbReference type="EMBL" id="ACU05054.1"/>
    </source>
</evidence>
<reference evidence="8 9" key="1">
    <citation type="journal article" date="2009" name="Stand. Genomic Sci.">
        <title>Complete genome sequence of Pedobacter heparinus type strain (HIM 762-3).</title>
        <authorList>
            <person name="Han C."/>
            <person name="Spring S."/>
            <person name="Lapidus A."/>
            <person name="Del Rio T.G."/>
            <person name="Tice H."/>
            <person name="Copeland A."/>
            <person name="Cheng J.F."/>
            <person name="Lucas S."/>
            <person name="Chen F."/>
            <person name="Nolan M."/>
            <person name="Bruce D."/>
            <person name="Goodwin L."/>
            <person name="Pitluck S."/>
            <person name="Ivanova N."/>
            <person name="Mavromatis K."/>
            <person name="Mikhailova N."/>
            <person name="Pati A."/>
            <person name="Chen A."/>
            <person name="Palaniappan K."/>
            <person name="Land M."/>
            <person name="Hauser L."/>
            <person name="Chang Y.J."/>
            <person name="Jeffries C.C."/>
            <person name="Saunders E."/>
            <person name="Chertkov O."/>
            <person name="Brettin T."/>
            <person name="Goker M."/>
            <person name="Rohde M."/>
            <person name="Bristow J."/>
            <person name="Eisen J.A."/>
            <person name="Markowitz V."/>
            <person name="Hugenholtz P."/>
            <person name="Kyrpides N.C."/>
            <person name="Klenk H.P."/>
            <person name="Detter J.C."/>
        </authorList>
    </citation>
    <scope>NUCLEOTIDE SEQUENCE [LARGE SCALE GENOMIC DNA]</scope>
    <source>
        <strain evidence="9">ATCC 13125 / DSM 2366 / CIP 104194 / JCM 7457 / NBRC 12017 / NCIMB 9290 / NRRL B-14731 / HIM 762-3</strain>
    </source>
</reference>
<dbReference type="OrthoDB" id="621570at2"/>
<dbReference type="GO" id="GO:0009279">
    <property type="term" value="C:cell outer membrane"/>
    <property type="evidence" value="ECO:0007669"/>
    <property type="project" value="UniProtKB-SubCell"/>
</dbReference>
<dbReference type="Gene3D" id="1.25.40.390">
    <property type="match status" value="1"/>
</dbReference>
<keyword evidence="9" id="KW-1185">Reference proteome</keyword>
<evidence type="ECO:0000256" key="5">
    <source>
        <dbReference type="ARBA" id="ARBA00023237"/>
    </source>
</evidence>
<dbReference type="STRING" id="485917.Phep_2855"/>
<evidence type="ECO:0000256" key="1">
    <source>
        <dbReference type="ARBA" id="ARBA00004442"/>
    </source>
</evidence>
<protein>
    <submittedName>
        <fullName evidence="8">RagB/SusD domain protein</fullName>
    </submittedName>
</protein>
<dbReference type="InterPro" id="IPR033985">
    <property type="entry name" value="SusD-like_N"/>
</dbReference>
<organism evidence="8 9">
    <name type="scientific">Pedobacter heparinus (strain ATCC 13125 / DSM 2366 / CIP 104194 / JCM 7457 / NBRC 12017 / NCIMB 9290 / NRRL B-14731 / HIM 762-3)</name>
    <dbReference type="NCBI Taxonomy" id="485917"/>
    <lineage>
        <taxon>Bacteria</taxon>
        <taxon>Pseudomonadati</taxon>
        <taxon>Bacteroidota</taxon>
        <taxon>Sphingobacteriia</taxon>
        <taxon>Sphingobacteriales</taxon>
        <taxon>Sphingobacteriaceae</taxon>
        <taxon>Pedobacter</taxon>
    </lineage>
</organism>
<keyword evidence="3" id="KW-0732">Signal</keyword>
<dbReference type="Proteomes" id="UP000000852">
    <property type="component" value="Chromosome"/>
</dbReference>
<dbReference type="Pfam" id="PF14322">
    <property type="entry name" value="SusD-like_3"/>
    <property type="match status" value="1"/>
</dbReference>